<gene>
    <name evidence="3" type="ORF">HMPREF0908_0413</name>
</gene>
<name>C4V1L9_9FIRM</name>
<dbReference type="EMBL" id="ACLA01000005">
    <property type="protein sequence ID" value="EEQ49345.1"/>
    <property type="molecule type" value="Genomic_DNA"/>
</dbReference>
<protein>
    <submittedName>
        <fullName evidence="3">Beta-lactamase</fullName>
    </submittedName>
</protein>
<dbReference type="HOGENOM" id="CLU_020027_15_0_9"/>
<dbReference type="Pfam" id="PF00144">
    <property type="entry name" value="Beta-lactamase"/>
    <property type="match status" value="1"/>
</dbReference>
<organism evidence="3 4">
    <name type="scientific">Selenomonas flueggei ATCC 43531</name>
    <dbReference type="NCBI Taxonomy" id="638302"/>
    <lineage>
        <taxon>Bacteria</taxon>
        <taxon>Bacillati</taxon>
        <taxon>Bacillota</taxon>
        <taxon>Negativicutes</taxon>
        <taxon>Selenomonadales</taxon>
        <taxon>Selenomonadaceae</taxon>
        <taxon>Selenomonas</taxon>
    </lineage>
</organism>
<sequence>MRKRITSLRRFSLVIGAAFLCGMPAAYAASNNAPASIAAAAHKTAASPVVGDPAALPQGAALSPAATAQLTKRIDAMIGDTGTKVPGLGVILYRNGQEVYSHFAGNRRFLRQNPIAAEPITRDTRFRIASVSKQFTVFTLMQLAEAGKLSLDDDVSRYLGFSLRNPAHPNTPITVRMLASHTSSLRDGKVYSIPPSVSVREFFTPEGRYYENGDHFAPANEAPGQYFCYANINYGLLGTIIEKVTGERFDRYQKEHILKQLDTAADYVPGNLTKRGFAKLGTIYQKKDENGTWNENGPWYGKADDYNGRQPKAESIYLQNPYAEDIQGWFPLAGYVPGTNATMLSPQGGLRISYEELTHGLELLMNGGTYRGKQILSPASIQEMLRPQWQYDAAQKNGNTAGGTLLSYGLGELQIAGDSTARVNRSHVVDLVGHNGEAFGLLSGVFFRPGTKDGFVYIMNGEAVAEDDDPRSAGTFSGNYIWEEEIMDALTEALLSKD</sequence>
<evidence type="ECO:0000256" key="1">
    <source>
        <dbReference type="SAM" id="SignalP"/>
    </source>
</evidence>
<evidence type="ECO:0000259" key="2">
    <source>
        <dbReference type="Pfam" id="PF00144"/>
    </source>
</evidence>
<dbReference type="AlphaFoldDB" id="C4V1L9"/>
<dbReference type="RefSeq" id="WP_006690677.1">
    <property type="nucleotide sequence ID" value="NZ_GG694007.1"/>
</dbReference>
<evidence type="ECO:0000313" key="4">
    <source>
        <dbReference type="Proteomes" id="UP000005309"/>
    </source>
</evidence>
<proteinExistence type="predicted"/>
<dbReference type="PANTHER" id="PTHR43283">
    <property type="entry name" value="BETA-LACTAMASE-RELATED"/>
    <property type="match status" value="1"/>
</dbReference>
<comment type="caution">
    <text evidence="3">The sequence shown here is derived from an EMBL/GenBank/DDBJ whole genome shotgun (WGS) entry which is preliminary data.</text>
</comment>
<dbReference type="InterPro" id="IPR050789">
    <property type="entry name" value="Diverse_Enzym_Activities"/>
</dbReference>
<dbReference type="InterPro" id="IPR012338">
    <property type="entry name" value="Beta-lactam/transpept-like"/>
</dbReference>
<feature type="signal peptide" evidence="1">
    <location>
        <begin position="1"/>
        <end position="28"/>
    </location>
</feature>
<dbReference type="eggNOG" id="COG1680">
    <property type="taxonomic scope" value="Bacteria"/>
</dbReference>
<accession>C4V1L9</accession>
<dbReference type="PANTHER" id="PTHR43283:SF3">
    <property type="entry name" value="BETA-LACTAMASE FAMILY PROTEIN (AFU_ORTHOLOGUE AFUA_5G07500)"/>
    <property type="match status" value="1"/>
</dbReference>
<keyword evidence="4" id="KW-1185">Reference proteome</keyword>
<dbReference type="InterPro" id="IPR001466">
    <property type="entry name" value="Beta-lactam-related"/>
</dbReference>
<dbReference type="OrthoDB" id="9797709at2"/>
<dbReference type="Gene3D" id="3.40.710.10">
    <property type="entry name" value="DD-peptidase/beta-lactamase superfamily"/>
    <property type="match status" value="1"/>
</dbReference>
<dbReference type="Proteomes" id="UP000005309">
    <property type="component" value="Unassembled WGS sequence"/>
</dbReference>
<evidence type="ECO:0000313" key="3">
    <source>
        <dbReference type="EMBL" id="EEQ49345.1"/>
    </source>
</evidence>
<reference evidence="3 4" key="1">
    <citation type="submission" date="2009-04" db="EMBL/GenBank/DDBJ databases">
        <authorList>
            <person name="Qin X."/>
            <person name="Bachman B."/>
            <person name="Battles P."/>
            <person name="Bell A."/>
            <person name="Bess C."/>
            <person name="Bickham C."/>
            <person name="Chaboub L."/>
            <person name="Chen D."/>
            <person name="Coyle M."/>
            <person name="Deiros D.R."/>
            <person name="Dinh H."/>
            <person name="Forbes L."/>
            <person name="Fowler G."/>
            <person name="Francisco L."/>
            <person name="Fu Q."/>
            <person name="Gubbala S."/>
            <person name="Hale W."/>
            <person name="Han Y."/>
            <person name="Hemphill L."/>
            <person name="Highlander S.K."/>
            <person name="Hirani K."/>
            <person name="Hogues M."/>
            <person name="Jackson L."/>
            <person name="Jakkamsetti A."/>
            <person name="Javaid M."/>
            <person name="Jiang H."/>
            <person name="Korchina V."/>
            <person name="Kovar C."/>
            <person name="Lara F."/>
            <person name="Lee S."/>
            <person name="Mata R."/>
            <person name="Mathew T."/>
            <person name="Moen C."/>
            <person name="Morales K."/>
            <person name="Munidasa M."/>
            <person name="Nazareth L."/>
            <person name="Ngo R."/>
            <person name="Nguyen L."/>
            <person name="Okwuonu G."/>
            <person name="Ongeri F."/>
            <person name="Patil S."/>
            <person name="Petrosino J."/>
            <person name="Pham C."/>
            <person name="Pham P."/>
            <person name="Pu L.-L."/>
            <person name="Puazo M."/>
            <person name="Raj R."/>
            <person name="Reid J."/>
            <person name="Rouhana J."/>
            <person name="Saada N."/>
            <person name="Shang Y."/>
            <person name="Simmons D."/>
            <person name="Thornton R."/>
            <person name="Warren J."/>
            <person name="Weissenberger G."/>
            <person name="Zhang J."/>
            <person name="Zhang L."/>
            <person name="Zhou C."/>
            <person name="Zhu D."/>
            <person name="Muzny D."/>
            <person name="Worley K."/>
            <person name="Gibbs R."/>
        </authorList>
    </citation>
    <scope>NUCLEOTIDE SEQUENCE [LARGE SCALE GENOMIC DNA]</scope>
    <source>
        <strain evidence="3 4">ATCC 43531</strain>
    </source>
</reference>
<feature type="domain" description="Beta-lactamase-related" evidence="2">
    <location>
        <begin position="81"/>
        <end position="469"/>
    </location>
</feature>
<keyword evidence="1" id="KW-0732">Signal</keyword>
<feature type="chain" id="PRO_5002944810" evidence="1">
    <location>
        <begin position="29"/>
        <end position="498"/>
    </location>
</feature>
<dbReference type="STRING" id="638302.HMPREF0908_0413"/>
<dbReference type="SUPFAM" id="SSF56601">
    <property type="entry name" value="beta-lactamase/transpeptidase-like"/>
    <property type="match status" value="1"/>
</dbReference>